<accession>A0A318EAQ1</accession>
<feature type="domain" description="NIF system FeS cluster assembly NifU N-terminal" evidence="1">
    <location>
        <begin position="7"/>
        <end position="115"/>
    </location>
</feature>
<proteinExistence type="predicted"/>
<dbReference type="OrthoDB" id="9808097at2"/>
<reference evidence="2 3" key="1">
    <citation type="submission" date="2018-04" db="EMBL/GenBank/DDBJ databases">
        <title>Genomic Encyclopedia of Type Strains, Phase IV (KMG-IV): sequencing the most valuable type-strain genomes for metagenomic binning, comparative biology and taxonomic classification.</title>
        <authorList>
            <person name="Goeker M."/>
        </authorList>
    </citation>
    <scope>NUCLEOTIDE SEQUENCE [LARGE SCALE GENOMIC DNA]</scope>
    <source>
        <strain evidence="2 3">DSM 104150</strain>
    </source>
</reference>
<evidence type="ECO:0000313" key="3">
    <source>
        <dbReference type="Proteomes" id="UP000248330"/>
    </source>
</evidence>
<dbReference type="GO" id="GO:0051536">
    <property type="term" value="F:iron-sulfur cluster binding"/>
    <property type="evidence" value="ECO:0007669"/>
    <property type="project" value="InterPro"/>
</dbReference>
<dbReference type="Pfam" id="PF01592">
    <property type="entry name" value="NifU_N"/>
    <property type="match status" value="1"/>
</dbReference>
<dbReference type="Proteomes" id="UP000248330">
    <property type="component" value="Unassembled WGS sequence"/>
</dbReference>
<dbReference type="EMBL" id="QICN01000008">
    <property type="protein sequence ID" value="PXV66212.1"/>
    <property type="molecule type" value="Genomic_DNA"/>
</dbReference>
<dbReference type="GO" id="GO:0005506">
    <property type="term" value="F:iron ion binding"/>
    <property type="evidence" value="ECO:0007669"/>
    <property type="project" value="InterPro"/>
</dbReference>
<evidence type="ECO:0000313" key="2">
    <source>
        <dbReference type="EMBL" id="PXV66212.1"/>
    </source>
</evidence>
<dbReference type="InterPro" id="IPR002871">
    <property type="entry name" value="NIF_FeS_clus_asmbl_NifU_N"/>
</dbReference>
<dbReference type="SUPFAM" id="SSF82649">
    <property type="entry name" value="SufE/NifU"/>
    <property type="match status" value="1"/>
</dbReference>
<organism evidence="2 3">
    <name type="scientific">Sinimarinibacterium flocculans</name>
    <dbReference type="NCBI Taxonomy" id="985250"/>
    <lineage>
        <taxon>Bacteria</taxon>
        <taxon>Pseudomonadati</taxon>
        <taxon>Pseudomonadota</taxon>
        <taxon>Gammaproteobacteria</taxon>
        <taxon>Nevskiales</taxon>
        <taxon>Nevskiaceae</taxon>
        <taxon>Sinimarinibacterium</taxon>
    </lineage>
</organism>
<dbReference type="Gene3D" id="3.90.1010.10">
    <property type="match status" value="1"/>
</dbReference>
<gene>
    <name evidence="2" type="ORF">C8D93_108187</name>
</gene>
<sequence length="125" mass="13541">MDNVFGYPDAVWRRFVSPERAGGLDGHDVVRVRARSPAASFVLELSFAAGPVPRARFRALGCPVTIAVGAWLAERLETQGRLALSELDAPAIRAALEIPDERAHCAFMGEDAIRALEAELKSRVA</sequence>
<comment type="caution">
    <text evidence="2">The sequence shown here is derived from an EMBL/GenBank/DDBJ whole genome shotgun (WGS) entry which is preliminary data.</text>
</comment>
<evidence type="ECO:0000259" key="1">
    <source>
        <dbReference type="Pfam" id="PF01592"/>
    </source>
</evidence>
<dbReference type="AlphaFoldDB" id="A0A318EAQ1"/>
<keyword evidence="3" id="KW-1185">Reference proteome</keyword>
<name>A0A318EAQ1_9GAMM</name>
<protein>
    <submittedName>
        <fullName evidence="2">FeS assembly scaffold apoprotein IscU /modular FeS cluster scaffolding protein NifU</fullName>
    </submittedName>
</protein>
<dbReference type="GO" id="GO:0016226">
    <property type="term" value="P:iron-sulfur cluster assembly"/>
    <property type="evidence" value="ECO:0007669"/>
    <property type="project" value="InterPro"/>
</dbReference>
<dbReference type="RefSeq" id="WP_110265970.1">
    <property type="nucleotide sequence ID" value="NZ_CAKZQT010000032.1"/>
</dbReference>